<evidence type="ECO:0000256" key="2">
    <source>
        <dbReference type="ARBA" id="ARBA00022692"/>
    </source>
</evidence>
<keyword evidence="3 5" id="KW-1133">Transmembrane helix</keyword>
<feature type="transmembrane region" description="Helical" evidence="5">
    <location>
        <begin position="400"/>
        <end position="420"/>
    </location>
</feature>
<keyword evidence="2 5" id="KW-0812">Transmembrane</keyword>
<keyword evidence="7" id="KW-1185">Reference proteome</keyword>
<dbReference type="GeneID" id="54586000"/>
<reference evidence="6" key="1">
    <citation type="journal article" date="2020" name="Stud. Mycol.">
        <title>101 Dothideomycetes genomes: a test case for predicting lifestyles and emergence of pathogens.</title>
        <authorList>
            <person name="Haridas S."/>
            <person name="Albert R."/>
            <person name="Binder M."/>
            <person name="Bloem J."/>
            <person name="Labutti K."/>
            <person name="Salamov A."/>
            <person name="Andreopoulos B."/>
            <person name="Baker S."/>
            <person name="Barry K."/>
            <person name="Bills G."/>
            <person name="Bluhm B."/>
            <person name="Cannon C."/>
            <person name="Castanera R."/>
            <person name="Culley D."/>
            <person name="Daum C."/>
            <person name="Ezra D."/>
            <person name="Gonzalez J."/>
            <person name="Henrissat B."/>
            <person name="Kuo A."/>
            <person name="Liang C."/>
            <person name="Lipzen A."/>
            <person name="Lutzoni F."/>
            <person name="Magnuson J."/>
            <person name="Mondo S."/>
            <person name="Nolan M."/>
            <person name="Ohm R."/>
            <person name="Pangilinan J."/>
            <person name="Park H.-J."/>
            <person name="Ramirez L."/>
            <person name="Alfaro M."/>
            <person name="Sun H."/>
            <person name="Tritt A."/>
            <person name="Yoshinaga Y."/>
            <person name="Zwiers L.-H."/>
            <person name="Turgeon B."/>
            <person name="Goodwin S."/>
            <person name="Spatafora J."/>
            <person name="Crous P."/>
            <person name="Grigoriev I."/>
        </authorList>
    </citation>
    <scope>NUCLEOTIDE SEQUENCE</scope>
    <source>
        <strain evidence="6">CBS 122368</strain>
    </source>
</reference>
<proteinExistence type="predicted"/>
<evidence type="ECO:0000256" key="5">
    <source>
        <dbReference type="SAM" id="Phobius"/>
    </source>
</evidence>
<dbReference type="RefSeq" id="XP_033689491.1">
    <property type="nucleotide sequence ID" value="XM_033832670.1"/>
</dbReference>
<evidence type="ECO:0000313" key="6">
    <source>
        <dbReference type="EMBL" id="KAF2254487.1"/>
    </source>
</evidence>
<dbReference type="EMBL" id="ML987190">
    <property type="protein sequence ID" value="KAF2254487.1"/>
    <property type="molecule type" value="Genomic_DNA"/>
</dbReference>
<evidence type="ECO:0000256" key="4">
    <source>
        <dbReference type="ARBA" id="ARBA00023136"/>
    </source>
</evidence>
<feature type="transmembrane region" description="Helical" evidence="5">
    <location>
        <begin position="361"/>
        <end position="380"/>
    </location>
</feature>
<accession>A0A6A6IWS1</accession>
<dbReference type="SUPFAM" id="SSF144083">
    <property type="entry name" value="Magnesium transport protein CorA, transmembrane region"/>
    <property type="match status" value="1"/>
</dbReference>
<protein>
    <recommendedName>
        <fullName evidence="8">Cora-domain-containing protein</fullName>
    </recommendedName>
</protein>
<evidence type="ECO:0000313" key="7">
    <source>
        <dbReference type="Proteomes" id="UP000800094"/>
    </source>
</evidence>
<dbReference type="InterPro" id="IPR045863">
    <property type="entry name" value="CorA_TM1_TM2"/>
</dbReference>
<dbReference type="OrthoDB" id="1046782at2759"/>
<dbReference type="AlphaFoldDB" id="A0A6A6IWS1"/>
<organism evidence="6 7">
    <name type="scientific">Trematosphaeria pertusa</name>
    <dbReference type="NCBI Taxonomy" id="390896"/>
    <lineage>
        <taxon>Eukaryota</taxon>
        <taxon>Fungi</taxon>
        <taxon>Dikarya</taxon>
        <taxon>Ascomycota</taxon>
        <taxon>Pezizomycotina</taxon>
        <taxon>Dothideomycetes</taxon>
        <taxon>Pleosporomycetidae</taxon>
        <taxon>Pleosporales</taxon>
        <taxon>Massarineae</taxon>
        <taxon>Trematosphaeriaceae</taxon>
        <taxon>Trematosphaeria</taxon>
    </lineage>
</organism>
<name>A0A6A6IWS1_9PLEO</name>
<sequence>MLEGKERPGWPLRFYEAWEDKAGGIKVREGTVSYEQLTHWLTLQANYAIADNDGLLLLEEHMVLRLITCDFSDYPFALGCGQASFLKIKKAFRLHDTTEEAFVSNNGAFARYFSAGVNSVEADSLAMVIKIPRWARGSGALSLSFDRKTATTRAFLNWIPNHEHEALLNLLRDQKDKSAYRHPLLLPTHMLNSHQRTMEAYRKLVDDTIVKVELRVGYALPGLLYYKPIVPLVAWGTAGPDDFEDVVRRLHGTLAELGALCFECTFGKDAGAFLMKTQQELAGRGFISLVKVSPRVSEGFVHQIDFAANLYSTMVGQAAVLKERVQSHINLTFSLIAQEENKLSRAVAEHSQRDSAAMRTIAVMTMFFLPPTFVATLFSMEMFDWSPEAPRKRMVSANFWIYWVIAGPLTIIVLVVWRFWWVKEEKRAQDELRKTRQRRWSKP</sequence>
<dbReference type="Proteomes" id="UP000800094">
    <property type="component" value="Unassembled WGS sequence"/>
</dbReference>
<gene>
    <name evidence="6" type="ORF">BU26DRAFT_559167</name>
</gene>
<evidence type="ECO:0000256" key="1">
    <source>
        <dbReference type="ARBA" id="ARBA00004141"/>
    </source>
</evidence>
<comment type="subcellular location">
    <subcellularLocation>
        <location evidence="1">Membrane</location>
        <topology evidence="1">Multi-pass membrane protein</topology>
    </subcellularLocation>
</comment>
<evidence type="ECO:0008006" key="8">
    <source>
        <dbReference type="Google" id="ProtNLM"/>
    </source>
</evidence>
<dbReference type="Gene3D" id="1.20.58.340">
    <property type="entry name" value="Magnesium transport protein CorA, transmembrane region"/>
    <property type="match status" value="1"/>
</dbReference>
<dbReference type="GO" id="GO:0016020">
    <property type="term" value="C:membrane"/>
    <property type="evidence" value="ECO:0007669"/>
    <property type="project" value="UniProtKB-SubCell"/>
</dbReference>
<keyword evidence="4 5" id="KW-0472">Membrane</keyword>
<evidence type="ECO:0000256" key="3">
    <source>
        <dbReference type="ARBA" id="ARBA00022989"/>
    </source>
</evidence>